<keyword evidence="5" id="KW-0813">Transport</keyword>
<protein>
    <recommendedName>
        <fullName evidence="4">Protein SOP4</fullName>
    </recommendedName>
</protein>
<keyword evidence="10 13" id="KW-1133">Transmembrane helix</keyword>
<evidence type="ECO:0000256" key="12">
    <source>
        <dbReference type="ARBA" id="ARBA00023180"/>
    </source>
</evidence>
<dbReference type="Pfam" id="PF17081">
    <property type="entry name" value="SOP4"/>
    <property type="match status" value="1"/>
</dbReference>
<keyword evidence="12" id="KW-0325">Glycoprotein</keyword>
<dbReference type="AlphaFoldDB" id="A0AAN8A7Y9"/>
<evidence type="ECO:0000256" key="8">
    <source>
        <dbReference type="ARBA" id="ARBA00022824"/>
    </source>
</evidence>
<evidence type="ECO:0000256" key="13">
    <source>
        <dbReference type="SAM" id="Phobius"/>
    </source>
</evidence>
<evidence type="ECO:0000256" key="10">
    <source>
        <dbReference type="ARBA" id="ARBA00022989"/>
    </source>
</evidence>
<comment type="function">
    <text evidence="1">Involved in the export of PMA1, possibly through the monitoring or assisting of PMA1 folding and acquisition of competence to enter vesicles.</text>
</comment>
<comment type="similarity">
    <text evidence="3">Belongs to the SOP4 family.</text>
</comment>
<gene>
    <name evidence="15" type="ORF">RI543_000868</name>
</gene>
<dbReference type="EMBL" id="JAWIZZ010000031">
    <property type="protein sequence ID" value="KAK5781682.1"/>
    <property type="molecule type" value="Genomic_DNA"/>
</dbReference>
<evidence type="ECO:0000313" key="16">
    <source>
        <dbReference type="Proteomes" id="UP001306508"/>
    </source>
</evidence>
<evidence type="ECO:0000256" key="11">
    <source>
        <dbReference type="ARBA" id="ARBA00023136"/>
    </source>
</evidence>
<proteinExistence type="inferred from homology"/>
<evidence type="ECO:0000256" key="9">
    <source>
        <dbReference type="ARBA" id="ARBA00022927"/>
    </source>
</evidence>
<evidence type="ECO:0000256" key="5">
    <source>
        <dbReference type="ARBA" id="ARBA00022448"/>
    </source>
</evidence>
<feature type="signal peptide" evidence="14">
    <location>
        <begin position="1"/>
        <end position="18"/>
    </location>
</feature>
<feature type="chain" id="PRO_5042837325" description="Protein SOP4" evidence="14">
    <location>
        <begin position="19"/>
        <end position="229"/>
    </location>
</feature>
<keyword evidence="11 13" id="KW-0472">Membrane</keyword>
<evidence type="ECO:0000313" key="15">
    <source>
        <dbReference type="EMBL" id="KAK5781682.1"/>
    </source>
</evidence>
<keyword evidence="6 13" id="KW-0812">Transmembrane</keyword>
<keyword evidence="16" id="KW-1185">Reference proteome</keyword>
<keyword evidence="9" id="KW-0653">Protein transport</keyword>
<keyword evidence="7 14" id="KW-0732">Signal</keyword>
<dbReference type="GO" id="GO:0005789">
    <property type="term" value="C:endoplasmic reticulum membrane"/>
    <property type="evidence" value="ECO:0007669"/>
    <property type="project" value="UniProtKB-SubCell"/>
</dbReference>
<comment type="caution">
    <text evidence="15">The sequence shown here is derived from an EMBL/GenBank/DDBJ whole genome shotgun (WGS) entry which is preliminary data.</text>
</comment>
<evidence type="ECO:0000256" key="6">
    <source>
        <dbReference type="ARBA" id="ARBA00022692"/>
    </source>
</evidence>
<dbReference type="GO" id="GO:0015031">
    <property type="term" value="P:protein transport"/>
    <property type="evidence" value="ECO:0007669"/>
    <property type="project" value="UniProtKB-KW"/>
</dbReference>
<organism evidence="15 16">
    <name type="scientific">Arxiozyma heterogenica</name>
    <dbReference type="NCBI Taxonomy" id="278026"/>
    <lineage>
        <taxon>Eukaryota</taxon>
        <taxon>Fungi</taxon>
        <taxon>Dikarya</taxon>
        <taxon>Ascomycota</taxon>
        <taxon>Saccharomycotina</taxon>
        <taxon>Saccharomycetes</taxon>
        <taxon>Saccharomycetales</taxon>
        <taxon>Saccharomycetaceae</taxon>
        <taxon>Arxiozyma</taxon>
    </lineage>
</organism>
<evidence type="ECO:0000256" key="2">
    <source>
        <dbReference type="ARBA" id="ARBA00004115"/>
    </source>
</evidence>
<sequence length="229" mass="26900">MLTIFLFWSLILLKLISALTIKGQLDVTPYNLSTFKISNTRFRLQQIGSLDSNKHPIKATAYIQDPDGSFEFNNIEVDERINKTTRFVIYPLSKDFNVKPNRVLVEFFMNENGTLETKGFRNYFGREYFPSKDIKFPEKLDPIDIKPMVRFSLVQKQPFRNYLQVRNPGVLKSGMIANILHSPWKMALVLIALTVIIFPIYVENFDPETVKLMKEQRRKQQREKYQIPN</sequence>
<feature type="transmembrane region" description="Helical" evidence="13">
    <location>
        <begin position="184"/>
        <end position="202"/>
    </location>
</feature>
<dbReference type="InterPro" id="IPR031395">
    <property type="entry name" value="Sop4"/>
</dbReference>
<keyword evidence="8" id="KW-0256">Endoplasmic reticulum</keyword>
<evidence type="ECO:0000256" key="7">
    <source>
        <dbReference type="ARBA" id="ARBA00022729"/>
    </source>
</evidence>
<evidence type="ECO:0000256" key="1">
    <source>
        <dbReference type="ARBA" id="ARBA00002205"/>
    </source>
</evidence>
<accession>A0AAN8A7Y9</accession>
<evidence type="ECO:0000256" key="14">
    <source>
        <dbReference type="SAM" id="SignalP"/>
    </source>
</evidence>
<evidence type="ECO:0000256" key="3">
    <source>
        <dbReference type="ARBA" id="ARBA00007486"/>
    </source>
</evidence>
<reference evidence="16" key="1">
    <citation type="submission" date="2023-07" db="EMBL/GenBank/DDBJ databases">
        <title>A draft genome of Kazachstania heterogenica Y-27499.</title>
        <authorList>
            <person name="Donic C."/>
            <person name="Kralova J.S."/>
            <person name="Fidel L."/>
            <person name="Ben-Dor S."/>
            <person name="Jung S."/>
        </authorList>
    </citation>
    <scope>NUCLEOTIDE SEQUENCE [LARGE SCALE GENOMIC DNA]</scope>
    <source>
        <strain evidence="16">Y27499</strain>
    </source>
</reference>
<name>A0AAN8A7Y9_9SACH</name>
<evidence type="ECO:0000256" key="4">
    <source>
        <dbReference type="ARBA" id="ARBA00020106"/>
    </source>
</evidence>
<dbReference type="Proteomes" id="UP001306508">
    <property type="component" value="Unassembled WGS sequence"/>
</dbReference>
<comment type="subcellular location">
    <subcellularLocation>
        <location evidence="2">Endoplasmic reticulum membrane</location>
        <topology evidence="2">Single-pass type I membrane protein</topology>
    </subcellularLocation>
</comment>